<sequence length="542" mass="60649">MSRNGLSNWSLPIGLSAAGVIKTAVGYGGFSGRDAPPMFGDFEAQRHWMEITLHRPMKEWYTYAPDWWLLDYPPLTAYASWLCGKIGSALNPVNFALDTSYGLSPPDLITFMRFSVLSFEACIWWSAVMAWMLLQGKKEGRSWRSQMTGIMTILLQPSLTLIDNGHFQYNSVLLGFSLWTLVFLTHDQDLLACVAFSCALCFKQMGLYYAPAIGCYLIGKCIWLGGSAGLLLLVKLGIVTVATFGLLFAPWLRPFPEAILQVLHRMFPFARGIFEDKVANFWCASNVVIKWRRWFGINGMAKLATVATLASLIPLVLILLYTSFNTEPESRSSSVASRTVPVLETPRQSGPPPSIRLLPMALFSGSLAFFLFSFQVHEKSILLPLMPLTVLMAFRGGKEASASEDETWEVGVLLNNVAVFSMWPLLKRDGQALQYVFVTLLWNYVIGYSPTGTQPTFLRLSTYLIYLCIAVLHLPDLFPTAVLAPGRFPDLFIVLNVLLSFGVFGLAWLWSLKRMFEIAWAIAGSSIDPRDHHRSTRRAKVD</sequence>
<dbReference type="OrthoDB" id="5589195at2759"/>
<accession>A0A1Y1UD21</accession>
<keyword evidence="5 10" id="KW-0808">Transferase</keyword>
<dbReference type="UniPathway" id="UPA00378"/>
<feature type="transmembrane region" description="Helical" evidence="10">
    <location>
        <begin position="167"/>
        <end position="184"/>
    </location>
</feature>
<dbReference type="GeneID" id="33555310"/>
<dbReference type="PANTHER" id="PTHR12413:SF1">
    <property type="entry name" value="DOLICHYL PYROPHOSPHATE MAN9GLCNAC2 ALPHA-1,3-GLUCOSYLTRANSFERASE"/>
    <property type="match status" value="1"/>
</dbReference>
<gene>
    <name evidence="12" type="ORF">BD324DRAFT_581427</name>
</gene>
<evidence type="ECO:0000256" key="6">
    <source>
        <dbReference type="ARBA" id="ARBA00022692"/>
    </source>
</evidence>
<feature type="transmembrane region" description="Helical" evidence="10">
    <location>
        <begin position="111"/>
        <end position="134"/>
    </location>
</feature>
<feature type="transmembrane region" description="Helical" evidence="10">
    <location>
        <begin position="463"/>
        <end position="485"/>
    </location>
</feature>
<evidence type="ECO:0000313" key="13">
    <source>
        <dbReference type="Proteomes" id="UP000193218"/>
    </source>
</evidence>
<dbReference type="EC" id="2.4.1.-" evidence="10"/>
<dbReference type="InParanoid" id="A0A1Y1UD21"/>
<feature type="transmembrane region" description="Helical" evidence="10">
    <location>
        <begin position="357"/>
        <end position="374"/>
    </location>
</feature>
<keyword evidence="8 10" id="KW-1133">Transmembrane helix</keyword>
<evidence type="ECO:0000256" key="2">
    <source>
        <dbReference type="ARBA" id="ARBA00004922"/>
    </source>
</evidence>
<feature type="transmembrane region" description="Helical" evidence="10">
    <location>
        <begin position="303"/>
        <end position="324"/>
    </location>
</feature>
<dbReference type="Pfam" id="PF03155">
    <property type="entry name" value="Alg6_Alg8"/>
    <property type="match status" value="1"/>
</dbReference>
<keyword evidence="9 10" id="KW-0472">Membrane</keyword>
<evidence type="ECO:0000313" key="12">
    <source>
        <dbReference type="EMBL" id="ORX35940.1"/>
    </source>
</evidence>
<dbReference type="GO" id="GO:0005789">
    <property type="term" value="C:endoplasmic reticulum membrane"/>
    <property type="evidence" value="ECO:0007669"/>
    <property type="project" value="UniProtKB-SubCell"/>
</dbReference>
<comment type="similarity">
    <text evidence="3 10">Belongs to the ALG6/ALG8 glucosyltransferase family.</text>
</comment>
<keyword evidence="4 10" id="KW-0328">Glycosyltransferase</keyword>
<evidence type="ECO:0000256" key="10">
    <source>
        <dbReference type="RuleBase" id="RU363110"/>
    </source>
</evidence>
<comment type="caution">
    <text evidence="12">The sequence shown here is derived from an EMBL/GenBank/DDBJ whole genome shotgun (WGS) entry which is preliminary data.</text>
</comment>
<organism evidence="12 13">
    <name type="scientific">Kockovaella imperatae</name>
    <dbReference type="NCBI Taxonomy" id="4999"/>
    <lineage>
        <taxon>Eukaryota</taxon>
        <taxon>Fungi</taxon>
        <taxon>Dikarya</taxon>
        <taxon>Basidiomycota</taxon>
        <taxon>Agaricomycotina</taxon>
        <taxon>Tremellomycetes</taxon>
        <taxon>Tremellales</taxon>
        <taxon>Cuniculitremaceae</taxon>
        <taxon>Kockovaella</taxon>
    </lineage>
</organism>
<feature type="transmembrane region" description="Helical" evidence="10">
    <location>
        <begin position="491"/>
        <end position="510"/>
    </location>
</feature>
<dbReference type="FunCoup" id="A0A1Y1UD21">
    <property type="interactions" value="675"/>
</dbReference>
<comment type="pathway">
    <text evidence="2 10">Protein modification; protein glycosylation.</text>
</comment>
<evidence type="ECO:0000256" key="5">
    <source>
        <dbReference type="ARBA" id="ARBA00022679"/>
    </source>
</evidence>
<evidence type="ECO:0000256" key="11">
    <source>
        <dbReference type="SAM" id="MobiDB-lite"/>
    </source>
</evidence>
<evidence type="ECO:0000256" key="3">
    <source>
        <dbReference type="ARBA" id="ARBA00008715"/>
    </source>
</evidence>
<evidence type="ECO:0000256" key="8">
    <source>
        <dbReference type="ARBA" id="ARBA00022989"/>
    </source>
</evidence>
<keyword evidence="7 10" id="KW-0256">Endoplasmic reticulum</keyword>
<dbReference type="EMBL" id="NBSH01000009">
    <property type="protein sequence ID" value="ORX35940.1"/>
    <property type="molecule type" value="Genomic_DNA"/>
</dbReference>
<keyword evidence="6 10" id="KW-0812">Transmembrane</keyword>
<keyword evidence="13" id="KW-1185">Reference proteome</keyword>
<feature type="transmembrane region" description="Helical" evidence="10">
    <location>
        <begin position="432"/>
        <end position="451"/>
    </location>
</feature>
<dbReference type="InterPro" id="IPR004856">
    <property type="entry name" value="Glyco_trans_ALG6/ALG8"/>
</dbReference>
<dbReference type="PANTHER" id="PTHR12413">
    <property type="entry name" value="DOLICHYL GLYCOSYLTRANSFERASE"/>
    <property type="match status" value="1"/>
</dbReference>
<dbReference type="GO" id="GO:0042281">
    <property type="term" value="F:dolichyl pyrophosphate Man9GlcNAc2 alpha-1,3-glucosyltransferase activity"/>
    <property type="evidence" value="ECO:0007669"/>
    <property type="project" value="TreeGrafter"/>
</dbReference>
<dbReference type="STRING" id="4999.A0A1Y1UD21"/>
<evidence type="ECO:0000256" key="4">
    <source>
        <dbReference type="ARBA" id="ARBA00022676"/>
    </source>
</evidence>
<dbReference type="AlphaFoldDB" id="A0A1Y1UD21"/>
<evidence type="ECO:0000256" key="7">
    <source>
        <dbReference type="ARBA" id="ARBA00022824"/>
    </source>
</evidence>
<proteinExistence type="inferred from homology"/>
<evidence type="ECO:0000256" key="1">
    <source>
        <dbReference type="ARBA" id="ARBA00004477"/>
    </source>
</evidence>
<name>A0A1Y1UD21_9TREE</name>
<feature type="region of interest" description="Disordered" evidence="11">
    <location>
        <begin position="329"/>
        <end position="350"/>
    </location>
</feature>
<protein>
    <recommendedName>
        <fullName evidence="10">Alpha-1,3-glucosyltransferase</fullName>
        <ecNumber evidence="10">2.4.1.-</ecNumber>
    </recommendedName>
</protein>
<feature type="transmembrane region" description="Helical" evidence="10">
    <location>
        <begin position="222"/>
        <end position="248"/>
    </location>
</feature>
<dbReference type="RefSeq" id="XP_021870069.1">
    <property type="nucleotide sequence ID" value="XM_022013502.1"/>
</dbReference>
<comment type="subcellular location">
    <subcellularLocation>
        <location evidence="1 10">Endoplasmic reticulum membrane</location>
        <topology evidence="1 10">Multi-pass membrane protein</topology>
    </subcellularLocation>
</comment>
<reference evidence="12 13" key="1">
    <citation type="submission" date="2017-03" db="EMBL/GenBank/DDBJ databases">
        <title>Widespread Adenine N6-methylation of Active Genes in Fungi.</title>
        <authorList>
            <consortium name="DOE Joint Genome Institute"/>
            <person name="Mondo S.J."/>
            <person name="Dannebaum R.O."/>
            <person name="Kuo R.C."/>
            <person name="Louie K.B."/>
            <person name="Bewick A.J."/>
            <person name="Labutti K."/>
            <person name="Haridas S."/>
            <person name="Kuo A."/>
            <person name="Salamov A."/>
            <person name="Ahrendt S.R."/>
            <person name="Lau R."/>
            <person name="Bowen B.P."/>
            <person name="Lipzen A."/>
            <person name="Sullivan W."/>
            <person name="Andreopoulos W.B."/>
            <person name="Clum A."/>
            <person name="Lindquist E."/>
            <person name="Daum C."/>
            <person name="Northen T.R."/>
            <person name="Ramamoorthy G."/>
            <person name="Schmitz R.J."/>
            <person name="Gryganskyi A."/>
            <person name="Culley D."/>
            <person name="Magnuson J."/>
            <person name="James T.Y."/>
            <person name="O'Malley M.A."/>
            <person name="Stajich J.E."/>
            <person name="Spatafora J.W."/>
            <person name="Visel A."/>
            <person name="Grigoriev I.V."/>
        </authorList>
    </citation>
    <scope>NUCLEOTIDE SEQUENCE [LARGE SCALE GENOMIC DNA]</scope>
    <source>
        <strain evidence="12 13">NRRL Y-17943</strain>
    </source>
</reference>
<dbReference type="Proteomes" id="UP000193218">
    <property type="component" value="Unassembled WGS sequence"/>
</dbReference>
<evidence type="ECO:0000256" key="9">
    <source>
        <dbReference type="ARBA" id="ARBA00023136"/>
    </source>
</evidence>